<keyword evidence="2" id="KW-0813">Transport</keyword>
<dbReference type="RefSeq" id="WP_349204748.1">
    <property type="nucleotide sequence ID" value="NZ_JBBMFN010000021.1"/>
</dbReference>
<comment type="caution">
    <text evidence="8">The sequence shown here is derived from an EMBL/GenBank/DDBJ whole genome shotgun (WGS) entry which is preliminary data.</text>
</comment>
<gene>
    <name evidence="8" type="ORF">WMO63_10575</name>
</gene>
<dbReference type="PANTHER" id="PTHR11328:SF24">
    <property type="entry name" value="MAJOR FACILITATOR SUPERFAMILY (MFS) PROFILE DOMAIN-CONTAINING PROTEIN"/>
    <property type="match status" value="1"/>
</dbReference>
<feature type="transmembrane region" description="Helical" evidence="6">
    <location>
        <begin position="30"/>
        <end position="54"/>
    </location>
</feature>
<reference evidence="8 9" key="1">
    <citation type="submission" date="2024-03" db="EMBL/GenBank/DDBJ databases">
        <title>Human intestinal bacterial collection.</title>
        <authorList>
            <person name="Pauvert C."/>
            <person name="Hitch T.C.A."/>
            <person name="Clavel T."/>
        </authorList>
    </citation>
    <scope>NUCLEOTIDE SEQUENCE [LARGE SCALE GENOMIC DNA]</scope>
    <source>
        <strain evidence="8 9">CLA-SR-H024</strain>
    </source>
</reference>
<proteinExistence type="predicted"/>
<keyword evidence="5 6" id="KW-0472">Membrane</keyword>
<feature type="transmembrane region" description="Helical" evidence="6">
    <location>
        <begin position="315"/>
        <end position="346"/>
    </location>
</feature>
<protein>
    <submittedName>
        <fullName evidence="8">MFS transporter</fullName>
    </submittedName>
</protein>
<feature type="transmembrane region" description="Helical" evidence="6">
    <location>
        <begin position="282"/>
        <end position="303"/>
    </location>
</feature>
<evidence type="ECO:0000256" key="3">
    <source>
        <dbReference type="ARBA" id="ARBA00022692"/>
    </source>
</evidence>
<dbReference type="Pfam" id="PF13347">
    <property type="entry name" value="MFS_2"/>
    <property type="match status" value="1"/>
</dbReference>
<feature type="transmembrane region" description="Helical" evidence="6">
    <location>
        <begin position="249"/>
        <end position="270"/>
    </location>
</feature>
<feature type="transmembrane region" description="Helical" evidence="6">
    <location>
        <begin position="100"/>
        <end position="121"/>
    </location>
</feature>
<evidence type="ECO:0000256" key="6">
    <source>
        <dbReference type="SAM" id="Phobius"/>
    </source>
</evidence>
<feature type="transmembrane region" description="Helical" evidence="6">
    <location>
        <begin position="127"/>
        <end position="151"/>
    </location>
</feature>
<sequence>MDNGNKVNVNEDLQLVYTTIGKKIGFGERLGFGVGDLAVNFVWASMGMFIVFFYTDVVGISAAVVGTIMLVSRFLDGISDVAMGIVVDRTKSKHGKARPWILWMCVPFAALTVLLFTVPDVSDTGKIIYAFITYNILTLAFTAVVIPYGTLNSLITQDQHQRSLLNIFRMFLAQIGVILVSSLTLPLVDLFGGTQTGWIMTYIVYGIVAICLFLYTFKATKERVQITQEKTEAKIPLKVSLKALLKNKYWAMIFGFFIIYSMGTALWQGSTIYYAQYLLDNQTLTGILTMAITIPVIVGFFFMPPLFKRFGKRNVVLAGSVISIIGTLIIMIDITNIYFVIIGQIIRGLGKSPFTGALWAFLPDTIEYGEYKTGVRNEGLVYSAGSMGQKIGVGFGAALVGWVLGWTGYIGGAAVQPDEALLGINALFLYLPLATYVLQSILLLFYKLDKIYPQVERELLARRSK</sequence>
<accession>A0ABV1EYC1</accession>
<keyword evidence="4 6" id="KW-1133">Transmembrane helix</keyword>
<evidence type="ECO:0000256" key="4">
    <source>
        <dbReference type="ARBA" id="ARBA00022989"/>
    </source>
</evidence>
<dbReference type="PROSITE" id="PS50850">
    <property type="entry name" value="MFS"/>
    <property type="match status" value="1"/>
</dbReference>
<dbReference type="Gene3D" id="1.20.1250.20">
    <property type="entry name" value="MFS general substrate transporter like domains"/>
    <property type="match status" value="2"/>
</dbReference>
<dbReference type="NCBIfam" id="TIGR00792">
    <property type="entry name" value="gph"/>
    <property type="match status" value="1"/>
</dbReference>
<name>A0ABV1EYC1_9BACI</name>
<comment type="subcellular location">
    <subcellularLocation>
        <location evidence="1">Cell membrane</location>
        <topology evidence="1">Multi-pass membrane protein</topology>
    </subcellularLocation>
</comment>
<feature type="domain" description="Major facilitator superfamily (MFS) profile" evidence="7">
    <location>
        <begin position="248"/>
        <end position="465"/>
    </location>
</feature>
<feature type="transmembrane region" description="Helical" evidence="6">
    <location>
        <begin position="391"/>
        <end position="415"/>
    </location>
</feature>
<feature type="transmembrane region" description="Helical" evidence="6">
    <location>
        <begin position="197"/>
        <end position="217"/>
    </location>
</feature>
<dbReference type="Proteomes" id="UP001465426">
    <property type="component" value="Unassembled WGS sequence"/>
</dbReference>
<dbReference type="EMBL" id="JBBMFN010000021">
    <property type="protein sequence ID" value="MEQ2466108.1"/>
    <property type="molecule type" value="Genomic_DNA"/>
</dbReference>
<feature type="transmembrane region" description="Helical" evidence="6">
    <location>
        <begin position="427"/>
        <end position="446"/>
    </location>
</feature>
<dbReference type="PANTHER" id="PTHR11328">
    <property type="entry name" value="MAJOR FACILITATOR SUPERFAMILY DOMAIN-CONTAINING PROTEIN"/>
    <property type="match status" value="1"/>
</dbReference>
<dbReference type="InterPro" id="IPR001927">
    <property type="entry name" value="Na/Gal_symport"/>
</dbReference>
<keyword evidence="3 6" id="KW-0812">Transmembrane</keyword>
<feature type="transmembrane region" description="Helical" evidence="6">
    <location>
        <begin position="60"/>
        <end position="79"/>
    </location>
</feature>
<keyword evidence="9" id="KW-1185">Reference proteome</keyword>
<evidence type="ECO:0000256" key="1">
    <source>
        <dbReference type="ARBA" id="ARBA00004651"/>
    </source>
</evidence>
<organism evidence="8 9">
    <name type="scientific">Niallia hominis</name>
    <dbReference type="NCBI Taxonomy" id="3133173"/>
    <lineage>
        <taxon>Bacteria</taxon>
        <taxon>Bacillati</taxon>
        <taxon>Bacillota</taxon>
        <taxon>Bacilli</taxon>
        <taxon>Bacillales</taxon>
        <taxon>Bacillaceae</taxon>
        <taxon>Niallia</taxon>
    </lineage>
</organism>
<dbReference type="SUPFAM" id="SSF103473">
    <property type="entry name" value="MFS general substrate transporter"/>
    <property type="match status" value="1"/>
</dbReference>
<dbReference type="CDD" id="cd17332">
    <property type="entry name" value="MFS_MelB_like"/>
    <property type="match status" value="1"/>
</dbReference>
<dbReference type="InterPro" id="IPR039672">
    <property type="entry name" value="MFS_2"/>
</dbReference>
<dbReference type="InterPro" id="IPR036259">
    <property type="entry name" value="MFS_trans_sf"/>
</dbReference>
<evidence type="ECO:0000256" key="5">
    <source>
        <dbReference type="ARBA" id="ARBA00023136"/>
    </source>
</evidence>
<dbReference type="InterPro" id="IPR020846">
    <property type="entry name" value="MFS_dom"/>
</dbReference>
<evidence type="ECO:0000313" key="9">
    <source>
        <dbReference type="Proteomes" id="UP001465426"/>
    </source>
</evidence>
<evidence type="ECO:0000256" key="2">
    <source>
        <dbReference type="ARBA" id="ARBA00022448"/>
    </source>
</evidence>
<evidence type="ECO:0000313" key="8">
    <source>
        <dbReference type="EMBL" id="MEQ2466108.1"/>
    </source>
</evidence>
<evidence type="ECO:0000259" key="7">
    <source>
        <dbReference type="PROSITE" id="PS50850"/>
    </source>
</evidence>
<feature type="transmembrane region" description="Helical" evidence="6">
    <location>
        <begin position="163"/>
        <end position="185"/>
    </location>
</feature>